<accession>A0A218XH40</accession>
<dbReference type="InterPro" id="IPR050942">
    <property type="entry name" value="F-box_BR-signaling"/>
</dbReference>
<dbReference type="PANTHER" id="PTHR44259:SF114">
    <property type="entry name" value="OS06G0707300 PROTEIN"/>
    <property type="match status" value="1"/>
</dbReference>
<organism evidence="3 4">
    <name type="scientific">Punica granatum</name>
    <name type="common">Pomegranate</name>
    <dbReference type="NCBI Taxonomy" id="22663"/>
    <lineage>
        <taxon>Eukaryota</taxon>
        <taxon>Viridiplantae</taxon>
        <taxon>Streptophyta</taxon>
        <taxon>Embryophyta</taxon>
        <taxon>Tracheophyta</taxon>
        <taxon>Spermatophyta</taxon>
        <taxon>Magnoliopsida</taxon>
        <taxon>eudicotyledons</taxon>
        <taxon>Gunneridae</taxon>
        <taxon>Pentapetalae</taxon>
        <taxon>rosids</taxon>
        <taxon>malvids</taxon>
        <taxon>Myrtales</taxon>
        <taxon>Lythraceae</taxon>
        <taxon>Punica</taxon>
    </lineage>
</organism>
<comment type="caution">
    <text evidence="3">The sequence shown here is derived from an EMBL/GenBank/DDBJ whole genome shotgun (WGS) entry which is preliminary data.</text>
</comment>
<protein>
    <recommendedName>
        <fullName evidence="2">KIB1-4 beta-propeller domain-containing protein</fullName>
    </recommendedName>
</protein>
<dbReference type="Proteomes" id="UP000197138">
    <property type="component" value="Unassembled WGS sequence"/>
</dbReference>
<evidence type="ECO:0000313" key="3">
    <source>
        <dbReference type="EMBL" id="OWM84277.1"/>
    </source>
</evidence>
<evidence type="ECO:0000259" key="2">
    <source>
        <dbReference type="Pfam" id="PF03478"/>
    </source>
</evidence>
<feature type="domain" description="KIB1-4 beta-propeller" evidence="2">
    <location>
        <begin position="102"/>
        <end position="389"/>
    </location>
</feature>
<name>A0A218XH40_PUNGR</name>
<keyword evidence="1" id="KW-0472">Membrane</keyword>
<keyword evidence="1" id="KW-1133">Transmembrane helix</keyword>
<dbReference type="PANTHER" id="PTHR44259">
    <property type="entry name" value="OS07G0183000 PROTEIN-RELATED"/>
    <property type="match status" value="1"/>
</dbReference>
<proteinExistence type="predicted"/>
<reference evidence="4" key="1">
    <citation type="journal article" date="2017" name="Plant J.">
        <title>The pomegranate (Punica granatum L.) genome and the genomics of punicalagin biosynthesis.</title>
        <authorList>
            <person name="Qin G."/>
            <person name="Xu C."/>
            <person name="Ming R."/>
            <person name="Tang H."/>
            <person name="Guyot R."/>
            <person name="Kramer E.M."/>
            <person name="Hu Y."/>
            <person name="Yi X."/>
            <person name="Qi Y."/>
            <person name="Xu X."/>
            <person name="Gao Z."/>
            <person name="Pan H."/>
            <person name="Jian J."/>
            <person name="Tian Y."/>
            <person name="Yue Z."/>
            <person name="Xu Y."/>
        </authorList>
    </citation>
    <scope>NUCLEOTIDE SEQUENCE [LARGE SCALE GENOMIC DNA]</scope>
    <source>
        <strain evidence="4">cv. Dabenzi</strain>
    </source>
</reference>
<dbReference type="AlphaFoldDB" id="A0A218XH40"/>
<feature type="transmembrane region" description="Helical" evidence="1">
    <location>
        <begin position="39"/>
        <end position="57"/>
    </location>
</feature>
<sequence>MQNVSEKNLIPVSSGRDWTSLPELVLAAILDLLDCPMDYLSFLLVCTIWGCLAYSLWPLKRAKYRSLPDHYPMLLVGNNVYSLVTRTVMTTRSSGFKWPWWPNEFAHSTVIGSSFGWLITYNPNAHEQIVMLNPQSTIVLELSFKVIPGNELDGFHPIKGILSADPSNGHSDYVVAILFQKPLSSLADASKLMLLEVASDGTGGCSLLYNLGLVLDIACLKGKIYWLEKGFSIASATFGTVKRSRISLRIVSYDGQLRGEPPMIFTRYSTAYIVERSGGGNPWLVMRYRVMRGEGAIMTVGFKVFEGLYSTTNRQGEISWRRVRKLQNNVMFLGRNSAFCIAGSSLRLLATGRLEPNCIYYMDEPEITENNNNDSNKNAIVPPDMGVFDVEKGCLGPFPFPEESKELLSDVMKFHGAPVWFTSKP</sequence>
<evidence type="ECO:0000313" key="4">
    <source>
        <dbReference type="Proteomes" id="UP000197138"/>
    </source>
</evidence>
<keyword evidence="1" id="KW-0812">Transmembrane</keyword>
<evidence type="ECO:0000256" key="1">
    <source>
        <dbReference type="SAM" id="Phobius"/>
    </source>
</evidence>
<dbReference type="Pfam" id="PF03478">
    <property type="entry name" value="Beta-prop_KIB1-4"/>
    <property type="match status" value="1"/>
</dbReference>
<gene>
    <name evidence="3" type="ORF">CDL15_Pgr027046</name>
</gene>
<dbReference type="EMBL" id="MTKT01001633">
    <property type="protein sequence ID" value="OWM84277.1"/>
    <property type="molecule type" value="Genomic_DNA"/>
</dbReference>
<dbReference type="InterPro" id="IPR005174">
    <property type="entry name" value="KIB1-4_b-propeller"/>
</dbReference>